<accession>A0ABR7L4N8</accession>
<dbReference type="SUPFAM" id="SSF90123">
    <property type="entry name" value="ABC transporter transmembrane region"/>
    <property type="match status" value="1"/>
</dbReference>
<evidence type="ECO:0000259" key="9">
    <source>
        <dbReference type="PROSITE" id="PS50929"/>
    </source>
</evidence>
<organism evidence="10 11">
    <name type="scientific">Actinokineospora xionganensis</name>
    <dbReference type="NCBI Taxonomy" id="2684470"/>
    <lineage>
        <taxon>Bacteria</taxon>
        <taxon>Bacillati</taxon>
        <taxon>Actinomycetota</taxon>
        <taxon>Actinomycetes</taxon>
        <taxon>Pseudonocardiales</taxon>
        <taxon>Pseudonocardiaceae</taxon>
        <taxon>Actinokineospora</taxon>
    </lineage>
</organism>
<keyword evidence="2 7" id="KW-0812">Transmembrane</keyword>
<comment type="subcellular location">
    <subcellularLocation>
        <location evidence="1">Cell membrane</location>
        <topology evidence="1">Multi-pass membrane protein</topology>
    </subcellularLocation>
</comment>
<dbReference type="InterPro" id="IPR003593">
    <property type="entry name" value="AAA+_ATPase"/>
</dbReference>
<dbReference type="EMBL" id="JABVED010000004">
    <property type="protein sequence ID" value="MBC6447537.1"/>
    <property type="molecule type" value="Genomic_DNA"/>
</dbReference>
<proteinExistence type="predicted"/>
<evidence type="ECO:0000256" key="2">
    <source>
        <dbReference type="ARBA" id="ARBA00022692"/>
    </source>
</evidence>
<gene>
    <name evidence="10" type="ORF">GPZ80_10180</name>
</gene>
<dbReference type="GO" id="GO:0005524">
    <property type="term" value="F:ATP binding"/>
    <property type="evidence" value="ECO:0007669"/>
    <property type="project" value="UniProtKB-KW"/>
</dbReference>
<dbReference type="Gene3D" id="1.20.1560.10">
    <property type="entry name" value="ABC transporter type 1, transmembrane domain"/>
    <property type="match status" value="1"/>
</dbReference>
<dbReference type="Gene3D" id="3.40.50.300">
    <property type="entry name" value="P-loop containing nucleotide triphosphate hydrolases"/>
    <property type="match status" value="1"/>
</dbReference>
<dbReference type="InterPro" id="IPR003439">
    <property type="entry name" value="ABC_transporter-like_ATP-bd"/>
</dbReference>
<feature type="transmembrane region" description="Helical" evidence="7">
    <location>
        <begin position="54"/>
        <end position="74"/>
    </location>
</feature>
<dbReference type="InterPro" id="IPR039421">
    <property type="entry name" value="Type_1_exporter"/>
</dbReference>
<name>A0ABR7L4N8_9PSEU</name>
<reference evidence="10 11" key="1">
    <citation type="submission" date="2020-06" db="EMBL/GenBank/DDBJ databases">
        <title>Actinokineospora xiongansis sp. nov., isolated from soil of Baiyangdian.</title>
        <authorList>
            <person name="Zhang X."/>
        </authorList>
    </citation>
    <scope>NUCLEOTIDE SEQUENCE [LARGE SCALE GENOMIC DNA]</scope>
    <source>
        <strain evidence="10 11">HBU206404</strain>
    </source>
</reference>
<keyword evidence="11" id="KW-1185">Reference proteome</keyword>
<evidence type="ECO:0000256" key="1">
    <source>
        <dbReference type="ARBA" id="ARBA00004651"/>
    </source>
</evidence>
<feature type="domain" description="ABC transmembrane type-1" evidence="9">
    <location>
        <begin position="22"/>
        <end position="303"/>
    </location>
</feature>
<keyword evidence="4 10" id="KW-0067">ATP-binding</keyword>
<evidence type="ECO:0000256" key="6">
    <source>
        <dbReference type="ARBA" id="ARBA00023136"/>
    </source>
</evidence>
<evidence type="ECO:0000256" key="3">
    <source>
        <dbReference type="ARBA" id="ARBA00022741"/>
    </source>
</evidence>
<dbReference type="PROSITE" id="PS50893">
    <property type="entry name" value="ABC_TRANSPORTER_2"/>
    <property type="match status" value="1"/>
</dbReference>
<dbReference type="InterPro" id="IPR027417">
    <property type="entry name" value="P-loop_NTPase"/>
</dbReference>
<dbReference type="SUPFAM" id="SSF52540">
    <property type="entry name" value="P-loop containing nucleoside triphosphate hydrolases"/>
    <property type="match status" value="1"/>
</dbReference>
<comment type="caution">
    <text evidence="10">The sequence shown here is derived from an EMBL/GenBank/DDBJ whole genome shotgun (WGS) entry which is preliminary data.</text>
</comment>
<evidence type="ECO:0000313" key="10">
    <source>
        <dbReference type="EMBL" id="MBC6447537.1"/>
    </source>
</evidence>
<dbReference type="Pfam" id="PF00005">
    <property type="entry name" value="ABC_tran"/>
    <property type="match status" value="1"/>
</dbReference>
<feature type="transmembrane region" description="Helical" evidence="7">
    <location>
        <begin position="21"/>
        <end position="42"/>
    </location>
</feature>
<dbReference type="RefSeq" id="WP_187220047.1">
    <property type="nucleotide sequence ID" value="NZ_JABVED010000004.1"/>
</dbReference>
<dbReference type="SMART" id="SM00382">
    <property type="entry name" value="AAA"/>
    <property type="match status" value="1"/>
</dbReference>
<dbReference type="Proteomes" id="UP000734823">
    <property type="component" value="Unassembled WGS sequence"/>
</dbReference>
<dbReference type="InterPro" id="IPR036640">
    <property type="entry name" value="ABC1_TM_sf"/>
</dbReference>
<feature type="transmembrane region" description="Helical" evidence="7">
    <location>
        <begin position="127"/>
        <end position="152"/>
    </location>
</feature>
<feature type="transmembrane region" description="Helical" evidence="7">
    <location>
        <begin position="158"/>
        <end position="177"/>
    </location>
</feature>
<feature type="transmembrane region" description="Helical" evidence="7">
    <location>
        <begin position="246"/>
        <end position="268"/>
    </location>
</feature>
<evidence type="ECO:0000256" key="4">
    <source>
        <dbReference type="ARBA" id="ARBA00022840"/>
    </source>
</evidence>
<sequence>MSGRPSVVTGILRIAYAADPRATSAVLVLACVNALSVAASGLSVRQLANSSSTAALWLAVVVGAVAYAMIAAVLRVQHNLQVDLTERVDLVLSQRLFGLASRTPTLEHLERPEFLDRLSSIRSGTETLAGACWGAVGAGSSMLSLGLSVWLLTDVHPALALLVLLAVPPLVFSRRASRLLGQARDRMADAERREEHLHRLGTEAEAAKELRISQSHRVIGARADAYWESATAVLVRAQGRAALWQAAGWGCFAVGYVGALAFVAHLVARGSGTVGDLLMVASLSGYLRMQLQATVTGASQLAEGRHTMRRLWWLEDHAERQSHTGTEPAPRGLTRGISLRGVSFTYPGTDNTILREIDLELRAGSTVAIVGVNGAGKTTLVKLLTGMYEPTAGEIAVDGVALKRLDLDAWRARHAIGIGDLPRADDPDAVARAVESAHAQAVVDRLPAGLDSQLGRIFDGAELSRGQWQKVALARAMMRGESLLWILDEPTAALDPQTEHDLYERFVGADSAGRGAEGAITLLVSHRFSTVRMADHIVVLSDGEVAEEGTHAQLMERAGPYAELYGTQSRAYTAAQDS</sequence>
<keyword evidence="6 7" id="KW-0472">Membrane</keyword>
<feature type="domain" description="ABC transporter" evidence="8">
    <location>
        <begin position="337"/>
        <end position="567"/>
    </location>
</feature>
<dbReference type="InterPro" id="IPR011527">
    <property type="entry name" value="ABC1_TM_dom"/>
</dbReference>
<keyword evidence="5 7" id="KW-1133">Transmembrane helix</keyword>
<evidence type="ECO:0000259" key="8">
    <source>
        <dbReference type="PROSITE" id="PS50893"/>
    </source>
</evidence>
<keyword evidence="3" id="KW-0547">Nucleotide-binding</keyword>
<evidence type="ECO:0000313" key="11">
    <source>
        <dbReference type="Proteomes" id="UP000734823"/>
    </source>
</evidence>
<dbReference type="PROSITE" id="PS50929">
    <property type="entry name" value="ABC_TM1F"/>
    <property type="match status" value="1"/>
</dbReference>
<evidence type="ECO:0000256" key="7">
    <source>
        <dbReference type="SAM" id="Phobius"/>
    </source>
</evidence>
<evidence type="ECO:0000256" key="5">
    <source>
        <dbReference type="ARBA" id="ARBA00022989"/>
    </source>
</evidence>
<dbReference type="PANTHER" id="PTHR24221:SF646">
    <property type="entry name" value="HAEMOLYSIN SECRETION ATP-BINDING PROTEIN"/>
    <property type="match status" value="1"/>
</dbReference>
<dbReference type="PANTHER" id="PTHR24221">
    <property type="entry name" value="ATP-BINDING CASSETTE SUB-FAMILY B"/>
    <property type="match status" value="1"/>
</dbReference>
<protein>
    <submittedName>
        <fullName evidence="10">ABC transporter ATP-binding protein</fullName>
    </submittedName>
</protein>